<dbReference type="Gene3D" id="3.40.50.300">
    <property type="entry name" value="P-loop containing nucleotide triphosphate hydrolases"/>
    <property type="match status" value="1"/>
</dbReference>
<sequence length="171" mass="19427">MSEFIFKESNLVSIYGASGRGKTIIGLQVAKEFSRSIFISSEGYIYKSRVSNIYFKNVLFADVSTSLELMNSILKAMLLEPSVIVVDTINKFYRIDKKYKGLLYPLMLLSEYSKYGKVLLFWQVSMNNKVSGEKFMRYFSGDVLRLANGNIIGNLRNCKFKISEDGVIGCL</sequence>
<dbReference type="SUPFAM" id="SSF52540">
    <property type="entry name" value="P-loop containing nucleoside triphosphate hydrolases"/>
    <property type="match status" value="1"/>
</dbReference>
<evidence type="ECO:0000313" key="1">
    <source>
        <dbReference type="EMBL" id="AWR95957.1"/>
    </source>
</evidence>
<reference evidence="1 2" key="1">
    <citation type="submission" date="2018-05" db="EMBL/GenBank/DDBJ databases">
        <title>Complete Genome Sequences of Extremely Thermoacidophilic, Metal-Mobilizing Type-Strain Members of the Archaeal Family Sulfolobaceae: Acidianus brierleyi DSM-1651T, Acidianus sulfidivorans DSM-18786T, Metallosphaera hakonensis DSM-7519T, and Metallosphaera prunae DSM-10039T.</title>
        <authorList>
            <person name="Counts J.A."/>
            <person name="Kelly R.M."/>
        </authorList>
    </citation>
    <scope>NUCLEOTIDE SEQUENCE [LARGE SCALE GENOMIC DNA]</scope>
    <source>
        <strain evidence="1 2">DSM 1651</strain>
    </source>
</reference>
<proteinExistence type="predicted"/>
<gene>
    <name evidence="1" type="ORF">DFR85_08300</name>
</gene>
<dbReference type="KEGG" id="abri:DFR85_08300"/>
<accession>A0A2U9IIU8</accession>
<keyword evidence="2" id="KW-1185">Reference proteome</keyword>
<dbReference type="InterPro" id="IPR027417">
    <property type="entry name" value="P-loop_NTPase"/>
</dbReference>
<dbReference type="Proteomes" id="UP000248044">
    <property type="component" value="Chromosome"/>
</dbReference>
<protein>
    <submittedName>
        <fullName evidence="1">AAA family ATPase</fullName>
    </submittedName>
</protein>
<organism evidence="1 2">
    <name type="scientific">Acidianus brierleyi</name>
    <dbReference type="NCBI Taxonomy" id="41673"/>
    <lineage>
        <taxon>Archaea</taxon>
        <taxon>Thermoproteota</taxon>
        <taxon>Thermoprotei</taxon>
        <taxon>Sulfolobales</taxon>
        <taxon>Sulfolobaceae</taxon>
        <taxon>Acidianus</taxon>
    </lineage>
</organism>
<name>A0A2U9IIU8_9CREN</name>
<dbReference type="AlphaFoldDB" id="A0A2U9IIU8"/>
<evidence type="ECO:0000313" key="2">
    <source>
        <dbReference type="Proteomes" id="UP000248044"/>
    </source>
</evidence>
<dbReference type="EMBL" id="CP029289">
    <property type="protein sequence ID" value="AWR95957.1"/>
    <property type="molecule type" value="Genomic_DNA"/>
</dbReference>